<organism evidence="1 2">
    <name type="scientific">Pantoea vagans</name>
    <dbReference type="NCBI Taxonomy" id="470934"/>
    <lineage>
        <taxon>Bacteria</taxon>
        <taxon>Pseudomonadati</taxon>
        <taxon>Pseudomonadota</taxon>
        <taxon>Gammaproteobacteria</taxon>
        <taxon>Enterobacterales</taxon>
        <taxon>Erwiniaceae</taxon>
        <taxon>Pantoea</taxon>
    </lineage>
</organism>
<keyword evidence="2" id="KW-1185">Reference proteome</keyword>
<accession>A0ABY3LDK4</accession>
<sequence length="74" mass="7583">MAVHFGVHGPGLLARLRLGSARHPHVLRVRSGGCALSARNLAAPPTAFESDAECAADGLEHRFGGAEDGLVGVV</sequence>
<reference evidence="1 2" key="1">
    <citation type="submission" date="2018-10" db="EMBL/GenBank/DDBJ databases">
        <title>Draft genome sequence of Pantoea vagans isolated from corpses of the sugarcane aphid Melanaphis sacchari Zehntner.</title>
        <authorList>
            <person name="Toledo E."/>
            <person name="Pena G."/>
            <person name="Lozano L."/>
        </authorList>
    </citation>
    <scope>NUCLEOTIDE SEQUENCE [LARGE SCALE GENOMIC DNA]</scope>
    <source>
        <strain evidence="1 2">ET-90</strain>
    </source>
</reference>
<dbReference type="Proteomes" id="UP000426772">
    <property type="component" value="Unassembled WGS sequence"/>
</dbReference>
<protein>
    <submittedName>
        <fullName evidence="1">Uncharacterized protein</fullName>
    </submittedName>
</protein>
<comment type="caution">
    <text evidence="1">The sequence shown here is derived from an EMBL/GenBank/DDBJ whole genome shotgun (WGS) entry which is preliminary data.</text>
</comment>
<proteinExistence type="predicted"/>
<evidence type="ECO:0000313" key="2">
    <source>
        <dbReference type="Proteomes" id="UP000426772"/>
    </source>
</evidence>
<name>A0ABY3LDK4_9GAMM</name>
<gene>
    <name evidence="1" type="ORF">D9O29_15695</name>
</gene>
<evidence type="ECO:0000313" key="1">
    <source>
        <dbReference type="EMBL" id="TXL77397.1"/>
    </source>
</evidence>
<dbReference type="EMBL" id="RCNL01000006">
    <property type="protein sequence ID" value="TXL77397.1"/>
    <property type="molecule type" value="Genomic_DNA"/>
</dbReference>